<keyword evidence="3" id="KW-0998">Cell outer membrane</keyword>
<dbReference type="InterPro" id="IPR038591">
    <property type="entry name" value="NolW-like_sf"/>
</dbReference>
<dbReference type="EMBL" id="CADIJO010000006">
    <property type="protein sequence ID" value="CAB3692337.1"/>
    <property type="molecule type" value="Genomic_DNA"/>
</dbReference>
<dbReference type="Pfam" id="PF03958">
    <property type="entry name" value="Secretin_N"/>
    <property type="match status" value="1"/>
</dbReference>
<evidence type="ECO:0000313" key="8">
    <source>
        <dbReference type="EMBL" id="CAB3692337.1"/>
    </source>
</evidence>
<gene>
    <name evidence="8" type="primary">sctC_2</name>
    <name evidence="3" type="synonym">sctC</name>
    <name evidence="8" type="ORF">LMG3458_02196</name>
</gene>
<dbReference type="HAMAP" id="MF_02219">
    <property type="entry name" value="Type_III_secretin"/>
    <property type="match status" value="1"/>
</dbReference>
<feature type="region of interest" description="Disordered" evidence="5">
    <location>
        <begin position="594"/>
        <end position="638"/>
    </location>
</feature>
<feature type="region of interest" description="Disordered" evidence="5">
    <location>
        <begin position="232"/>
        <end position="263"/>
    </location>
</feature>
<dbReference type="InterPro" id="IPR003522">
    <property type="entry name" value="T3SS_OM_pore_YscC"/>
</dbReference>
<evidence type="ECO:0000259" key="7">
    <source>
        <dbReference type="Pfam" id="PF03958"/>
    </source>
</evidence>
<comment type="subunit">
    <text evidence="3">The core secretion machinery of the T3SS is composed of approximately 20 different proteins, including cytoplasmic components, a base, an export apparatus and a needle. This subunit is part of the base, which anchors the injectisome in the bacterial cell envelope. Forms a stable homooligomeric complex.</text>
</comment>
<feature type="compositionally biased region" description="Gly residues" evidence="5">
    <location>
        <begin position="245"/>
        <end position="260"/>
    </location>
</feature>
<dbReference type="Gene3D" id="3.30.1370.120">
    <property type="match status" value="2"/>
</dbReference>
<dbReference type="Pfam" id="PF00263">
    <property type="entry name" value="Secretin"/>
    <property type="match status" value="1"/>
</dbReference>
<keyword evidence="2 3" id="KW-0732">Signal</keyword>
<evidence type="ECO:0000259" key="6">
    <source>
        <dbReference type="Pfam" id="PF00263"/>
    </source>
</evidence>
<evidence type="ECO:0000256" key="5">
    <source>
        <dbReference type="SAM" id="MobiDB-lite"/>
    </source>
</evidence>
<accession>A0A6S6ZQQ7</accession>
<feature type="domain" description="NolW-like" evidence="7">
    <location>
        <begin position="171"/>
        <end position="301"/>
    </location>
</feature>
<keyword evidence="3" id="KW-0811">Translocation</keyword>
<keyword evidence="3" id="KW-0472">Membrane</keyword>
<dbReference type="GO" id="GO:0015627">
    <property type="term" value="C:type II protein secretion system complex"/>
    <property type="evidence" value="ECO:0007669"/>
    <property type="project" value="TreeGrafter"/>
</dbReference>
<comment type="function">
    <text evidence="3">Component of the type III secretion system (T3SS), also called injectisome, which is used to inject bacterial effector proteins into eukaryotic host cells. Forms a ring-shaped multimeric structure with an apparent central pore in the outer membrane.</text>
</comment>
<dbReference type="InterPro" id="IPR050810">
    <property type="entry name" value="Bact_Secretion_Sys_Channel"/>
</dbReference>
<dbReference type="PRINTS" id="PR01337">
    <property type="entry name" value="TYPE3OMGPROT"/>
</dbReference>
<dbReference type="GO" id="GO:0030254">
    <property type="term" value="P:protein secretion by the type III secretion system"/>
    <property type="evidence" value="ECO:0007669"/>
    <property type="project" value="UniProtKB-UniRule"/>
</dbReference>
<dbReference type="NCBIfam" id="TIGR02516">
    <property type="entry name" value="type_III_yscC"/>
    <property type="match status" value="1"/>
</dbReference>
<organism evidence="8 9">
    <name type="scientific">Achromobacter deleyi</name>
    <dbReference type="NCBI Taxonomy" id="1353891"/>
    <lineage>
        <taxon>Bacteria</taxon>
        <taxon>Pseudomonadati</taxon>
        <taxon>Pseudomonadota</taxon>
        <taxon>Betaproteobacteria</taxon>
        <taxon>Burkholderiales</taxon>
        <taxon>Alcaligenaceae</taxon>
        <taxon>Achromobacter</taxon>
    </lineage>
</organism>
<feature type="domain" description="Type II/III secretion system secretin-like" evidence="6">
    <location>
        <begin position="374"/>
        <end position="532"/>
    </location>
</feature>
<evidence type="ECO:0000256" key="1">
    <source>
        <dbReference type="ARBA" id="ARBA00004442"/>
    </source>
</evidence>
<evidence type="ECO:0000256" key="4">
    <source>
        <dbReference type="RuleBase" id="RU004004"/>
    </source>
</evidence>
<comment type="similarity">
    <text evidence="3">Belongs to the bacterial secretin family. T3SS SctC subfamily.</text>
</comment>
<dbReference type="Proteomes" id="UP000494111">
    <property type="component" value="Unassembled WGS sequence"/>
</dbReference>
<dbReference type="PANTHER" id="PTHR30332">
    <property type="entry name" value="PROBABLE GENERAL SECRETION PATHWAY PROTEIN D"/>
    <property type="match status" value="1"/>
</dbReference>
<evidence type="ECO:0000256" key="3">
    <source>
        <dbReference type="HAMAP-Rule" id="MF_02219"/>
    </source>
</evidence>
<evidence type="ECO:0000256" key="2">
    <source>
        <dbReference type="ARBA" id="ARBA00022729"/>
    </source>
</evidence>
<proteinExistence type="inferred from homology"/>
<dbReference type="GO" id="GO:0030257">
    <property type="term" value="C:type III protein secretion system complex"/>
    <property type="evidence" value="ECO:0007669"/>
    <property type="project" value="UniProtKB-UniRule"/>
</dbReference>
<keyword evidence="3" id="KW-0653">Protein transport</keyword>
<dbReference type="InterPro" id="IPR004846">
    <property type="entry name" value="T2SS/T3SS_dom"/>
</dbReference>
<dbReference type="AlphaFoldDB" id="A0A6S6ZQQ7"/>
<dbReference type="InterPro" id="IPR005644">
    <property type="entry name" value="NolW-like"/>
</dbReference>
<dbReference type="GO" id="GO:0009279">
    <property type="term" value="C:cell outer membrane"/>
    <property type="evidence" value="ECO:0007669"/>
    <property type="project" value="UniProtKB-SubCell"/>
</dbReference>
<feature type="chain" id="PRO_5029064533" description="Type 3 secretion system secretin" evidence="3">
    <location>
        <begin position="22"/>
        <end position="638"/>
    </location>
</feature>
<feature type="signal peptide" evidence="3">
    <location>
        <begin position="1"/>
        <end position="21"/>
    </location>
</feature>
<dbReference type="Gene3D" id="3.55.50.30">
    <property type="match status" value="1"/>
</dbReference>
<keyword evidence="3 4" id="KW-0813">Transport</keyword>
<protein>
    <recommendedName>
        <fullName evidence="3">Type 3 secretion system secretin</fullName>
        <shortName evidence="3">T3SS secretin</shortName>
    </recommendedName>
</protein>
<sequence length="638" mass="66847" precursor="true">MLKRMILATALSLGLAAGGQAAPNWPNVPYSYYARDENLQTLLREFAGGFSLSLQLGPNVTGTVNGKFNANTPTEFLDRLGGVYGFNWFVYAGTLFVSRTNDMKTRSVSAMGSSISALRQALQQLGVLDPRFGWGELPDQGIALVSGPPGYVDLVERTVAALPMGAGGQQVAVFRLKHASVNDRTISYRDQKVVTPGLSTVLRNLITGGGGGANNETLAAIAAPLRDNPPAFPLVGGDSAAPAANGGGGQAPAPSGGGKSGLRLREPTVQADARLNAIIVQDIPDRIPIYRSLIEQLDLPSTLVEIEAMIVDVNSDLVSELGVTWGARAGTTSFGYGNLGLGPSGGLPLESGAALSPGTIGISVGNSLAARLRALQTKGQANILSQPSILTADNLGAMIDLSDTFYIQTRGERVATVTPVTVGTSLRVTPRHIEAKSGSRVELTVDIEDGRIQEERQIDNLPTVRKSNISTLAIVGNDQTLLIGGYNSSQNSEQVDKVPILGDIPGLGILFSNKSKTVQRRERLFLIRPKVVAINGEMVATPGGAGTGPMLNATWGGDGRMTAGQYLDLAQSQRTRILFGPNVELRRSSGPLRASEWLEGTPSADPVATPVLEGKSSARQGPVIQIEPVAAPGTGRAP</sequence>
<evidence type="ECO:0000313" key="9">
    <source>
        <dbReference type="Proteomes" id="UP000494111"/>
    </source>
</evidence>
<dbReference type="PANTHER" id="PTHR30332:SF5">
    <property type="entry name" value="SPI-1 TYPE 3 SECRETION SYSTEM SECRETIN"/>
    <property type="match status" value="1"/>
</dbReference>
<comment type="subcellular location">
    <subcellularLocation>
        <location evidence="1 3 4">Cell outer membrane</location>
    </subcellularLocation>
</comment>
<reference evidence="8 9" key="1">
    <citation type="submission" date="2020-04" db="EMBL/GenBank/DDBJ databases">
        <authorList>
            <person name="De Canck E."/>
        </authorList>
    </citation>
    <scope>NUCLEOTIDE SEQUENCE [LARGE SCALE GENOMIC DNA]</scope>
    <source>
        <strain evidence="8 9">LMG 3458</strain>
    </source>
</reference>
<name>A0A6S6ZQQ7_9BURK</name>